<evidence type="ECO:0000256" key="5">
    <source>
        <dbReference type="ARBA" id="ARBA00022692"/>
    </source>
</evidence>
<feature type="domain" description="ArnT-like N-terminal" evidence="9">
    <location>
        <begin position="31"/>
        <end position="239"/>
    </location>
</feature>
<feature type="transmembrane region" description="Helical" evidence="8">
    <location>
        <begin position="365"/>
        <end position="385"/>
    </location>
</feature>
<dbReference type="PANTHER" id="PTHR33908">
    <property type="entry name" value="MANNOSYLTRANSFERASE YKCB-RELATED"/>
    <property type="match status" value="1"/>
</dbReference>
<dbReference type="RefSeq" id="WP_341407828.1">
    <property type="nucleotide sequence ID" value="NZ_JBBUKT010000015.1"/>
</dbReference>
<dbReference type="Proteomes" id="UP001371305">
    <property type="component" value="Unassembled WGS sequence"/>
</dbReference>
<feature type="transmembrane region" description="Helical" evidence="8">
    <location>
        <begin position="116"/>
        <end position="134"/>
    </location>
</feature>
<dbReference type="Pfam" id="PF02366">
    <property type="entry name" value="PMT"/>
    <property type="match status" value="1"/>
</dbReference>
<feature type="transmembrane region" description="Helical" evidence="8">
    <location>
        <begin position="208"/>
        <end position="227"/>
    </location>
</feature>
<keyword evidence="3" id="KW-0328">Glycosyltransferase</keyword>
<proteinExistence type="predicted"/>
<evidence type="ECO:0000256" key="4">
    <source>
        <dbReference type="ARBA" id="ARBA00022679"/>
    </source>
</evidence>
<sequence>MFSPLRRLCSPRILVGILLACRLALLVFAPHTDPSESRYAEIARKMVETGDWITPQFDYGIPFWAKPPLAMWMSALGMEFFGVNEFGSRIFVFLGALVVLALVWDAARREFDKEVGWVAVAMLAGMPLFFFSSAAVMTDLALLLGITLTMVGFRGAMRKDSRWHGYGVFAGLAIGLLAKGPVALLLSVPPMAGWLFLTGRWRDVGKSLPWFSGTLLMLALALPWYIAAELKTPGFLSYFLIGENWDRFVVRGWDGDLYGTAHAVAPGSIWLYLLLGSFPWCLGLLGSFPGNIRRVRSWAMAHNGHGLYWALWLLWPVIFFTPARNIIATYPLVSLPALAMILAELHCFDARADSPREEPQPLSPLLVSATLVLVAAAFTVSLVLPQYSPKHSEKMLVRRFEAERSPGDNLVYYGPRKYSAEFYTGGGVDSTTSAAVLEARLDAPGRTFLAMPSYWFPFIPAPIRRHLQLVASWNHGPSLYVERTDVPDLSGIDPSRTSPIGN</sequence>
<keyword evidence="2" id="KW-1003">Cell membrane</keyword>
<evidence type="ECO:0000313" key="10">
    <source>
        <dbReference type="EMBL" id="MEK7954062.1"/>
    </source>
</evidence>
<evidence type="ECO:0000256" key="7">
    <source>
        <dbReference type="ARBA" id="ARBA00023136"/>
    </source>
</evidence>
<keyword evidence="5 8" id="KW-0812">Transmembrane</keyword>
<dbReference type="EMBL" id="JBBUKT010000015">
    <property type="protein sequence ID" value="MEK7954062.1"/>
    <property type="molecule type" value="Genomic_DNA"/>
</dbReference>
<evidence type="ECO:0000259" key="9">
    <source>
        <dbReference type="Pfam" id="PF02366"/>
    </source>
</evidence>
<evidence type="ECO:0000256" key="6">
    <source>
        <dbReference type="ARBA" id="ARBA00022989"/>
    </source>
</evidence>
<evidence type="ECO:0000313" key="11">
    <source>
        <dbReference type="Proteomes" id="UP001371305"/>
    </source>
</evidence>
<evidence type="ECO:0000256" key="3">
    <source>
        <dbReference type="ARBA" id="ARBA00022676"/>
    </source>
</evidence>
<keyword evidence="7 8" id="KW-0472">Membrane</keyword>
<comment type="caution">
    <text evidence="10">The sequence shown here is derived from an EMBL/GenBank/DDBJ whole genome shotgun (WGS) entry which is preliminary data.</text>
</comment>
<accession>A0ABU9B470</accession>
<reference evidence="10 11" key="1">
    <citation type="submission" date="2024-04" db="EMBL/GenBank/DDBJ databases">
        <title>Luteolibacter sp. isolated from soil.</title>
        <authorList>
            <person name="An J."/>
        </authorList>
    </citation>
    <scope>NUCLEOTIDE SEQUENCE [LARGE SCALE GENOMIC DNA]</scope>
    <source>
        <strain evidence="10 11">Y139</strain>
    </source>
</reference>
<evidence type="ECO:0000256" key="1">
    <source>
        <dbReference type="ARBA" id="ARBA00004651"/>
    </source>
</evidence>
<keyword evidence="4" id="KW-0808">Transferase</keyword>
<dbReference type="InterPro" id="IPR050297">
    <property type="entry name" value="LipidA_mod_glycosyltrf_83"/>
</dbReference>
<organism evidence="10 11">
    <name type="scientific">Luteolibacter soli</name>
    <dbReference type="NCBI Taxonomy" id="3135280"/>
    <lineage>
        <taxon>Bacteria</taxon>
        <taxon>Pseudomonadati</taxon>
        <taxon>Verrucomicrobiota</taxon>
        <taxon>Verrucomicrobiia</taxon>
        <taxon>Verrucomicrobiales</taxon>
        <taxon>Verrucomicrobiaceae</taxon>
        <taxon>Luteolibacter</taxon>
    </lineage>
</organism>
<feature type="transmembrane region" description="Helical" evidence="8">
    <location>
        <begin position="12"/>
        <end position="29"/>
    </location>
</feature>
<feature type="transmembrane region" description="Helical" evidence="8">
    <location>
        <begin position="169"/>
        <end position="188"/>
    </location>
</feature>
<feature type="transmembrane region" description="Helical" evidence="8">
    <location>
        <begin position="300"/>
        <end position="320"/>
    </location>
</feature>
<evidence type="ECO:0000256" key="2">
    <source>
        <dbReference type="ARBA" id="ARBA00022475"/>
    </source>
</evidence>
<keyword evidence="11" id="KW-1185">Reference proteome</keyword>
<gene>
    <name evidence="10" type="ORF">WKV53_26335</name>
</gene>
<feature type="transmembrane region" description="Helical" evidence="8">
    <location>
        <begin position="86"/>
        <end position="104"/>
    </location>
</feature>
<dbReference type="PANTHER" id="PTHR33908:SF3">
    <property type="entry name" value="UNDECAPRENYL PHOSPHATE-ALPHA-4-AMINO-4-DEOXY-L-ARABINOSE ARABINOSYL TRANSFERASE"/>
    <property type="match status" value="1"/>
</dbReference>
<evidence type="ECO:0000256" key="8">
    <source>
        <dbReference type="SAM" id="Phobius"/>
    </source>
</evidence>
<feature type="transmembrane region" description="Helical" evidence="8">
    <location>
        <begin position="269"/>
        <end position="288"/>
    </location>
</feature>
<keyword evidence="6 8" id="KW-1133">Transmembrane helix</keyword>
<protein>
    <submittedName>
        <fullName evidence="10">Glycosyltransferase family 39 protein</fullName>
    </submittedName>
</protein>
<name>A0ABU9B470_9BACT</name>
<dbReference type="InterPro" id="IPR003342">
    <property type="entry name" value="ArnT-like_N"/>
</dbReference>
<comment type="subcellular location">
    <subcellularLocation>
        <location evidence="1">Cell membrane</location>
        <topology evidence="1">Multi-pass membrane protein</topology>
    </subcellularLocation>
</comment>